<dbReference type="SMART" id="SM00220">
    <property type="entry name" value="S_TKc"/>
    <property type="match status" value="1"/>
</dbReference>
<keyword evidence="7" id="KW-0418">Kinase</keyword>
<feature type="binding site" evidence="11">
    <location>
        <position position="105"/>
    </location>
    <ligand>
        <name>ATP</name>
        <dbReference type="ChEBI" id="CHEBI:30616"/>
    </ligand>
</feature>
<dbReference type="GO" id="GO:0035095">
    <property type="term" value="P:behavioral response to nicotine"/>
    <property type="evidence" value="ECO:0007669"/>
    <property type="project" value="UniProtKB-ARBA"/>
</dbReference>
<keyword evidence="6 11" id="KW-0547">Nucleotide-binding</keyword>
<evidence type="ECO:0000256" key="12">
    <source>
        <dbReference type="RuleBase" id="RU000304"/>
    </source>
</evidence>
<evidence type="ECO:0000256" key="6">
    <source>
        <dbReference type="ARBA" id="ARBA00022741"/>
    </source>
</evidence>
<evidence type="ECO:0000256" key="7">
    <source>
        <dbReference type="ARBA" id="ARBA00022777"/>
    </source>
</evidence>
<keyword evidence="13" id="KW-1133">Transmembrane helix</keyword>
<evidence type="ECO:0000256" key="3">
    <source>
        <dbReference type="ARBA" id="ARBA00022527"/>
    </source>
</evidence>
<keyword evidence="8 11" id="KW-0067">ATP-binding</keyword>
<dbReference type="EC" id="2.7.11.1" evidence="2"/>
<protein>
    <recommendedName>
        <fullName evidence="2">non-specific serine/threonine protein kinase</fullName>
        <ecNumber evidence="2">2.7.11.1</ecNumber>
    </recommendedName>
</protein>
<evidence type="ECO:0000256" key="2">
    <source>
        <dbReference type="ARBA" id="ARBA00012513"/>
    </source>
</evidence>
<evidence type="ECO:0000256" key="13">
    <source>
        <dbReference type="SAM" id="Phobius"/>
    </source>
</evidence>
<keyword evidence="5" id="KW-0808">Transferase</keyword>
<dbReference type="FunFam" id="3.30.200.20:FF:000156">
    <property type="entry name" value="MAP kinase-activated protein kinase 3"/>
    <property type="match status" value="1"/>
</dbReference>
<keyword evidence="3 12" id="KW-0723">Serine/threonine-protein kinase</keyword>
<reference evidence="16" key="1">
    <citation type="submission" date="2022-10" db="EMBL/GenBank/DDBJ databases">
        <title>Genome assembly of Pristionchus species.</title>
        <authorList>
            <person name="Yoshida K."/>
            <person name="Sommer R.J."/>
        </authorList>
    </citation>
    <scope>NUCLEOTIDE SEQUENCE [LARGE SCALE GENOMIC DNA]</scope>
    <source>
        <strain evidence="16">RS5460</strain>
    </source>
</reference>
<dbReference type="GO" id="GO:0005524">
    <property type="term" value="F:ATP binding"/>
    <property type="evidence" value="ECO:0007669"/>
    <property type="project" value="UniProtKB-UniRule"/>
</dbReference>
<evidence type="ECO:0000256" key="5">
    <source>
        <dbReference type="ARBA" id="ARBA00022679"/>
    </source>
</evidence>
<dbReference type="AlphaFoldDB" id="A0AAN5HZC8"/>
<evidence type="ECO:0000256" key="9">
    <source>
        <dbReference type="ARBA" id="ARBA00047899"/>
    </source>
</evidence>
<evidence type="ECO:0000256" key="4">
    <source>
        <dbReference type="ARBA" id="ARBA00022553"/>
    </source>
</evidence>
<dbReference type="GO" id="GO:0004674">
    <property type="term" value="F:protein serine/threonine kinase activity"/>
    <property type="evidence" value="ECO:0007669"/>
    <property type="project" value="UniProtKB-KW"/>
</dbReference>
<dbReference type="InterPro" id="IPR011009">
    <property type="entry name" value="Kinase-like_dom_sf"/>
</dbReference>
<dbReference type="PROSITE" id="PS50011">
    <property type="entry name" value="PROTEIN_KINASE_DOM"/>
    <property type="match status" value="1"/>
</dbReference>
<feature type="transmembrane region" description="Helical" evidence="13">
    <location>
        <begin position="258"/>
        <end position="278"/>
    </location>
</feature>
<dbReference type="SUPFAM" id="SSF56112">
    <property type="entry name" value="Protein kinase-like (PK-like)"/>
    <property type="match status" value="1"/>
</dbReference>
<dbReference type="InterPro" id="IPR000719">
    <property type="entry name" value="Prot_kinase_dom"/>
</dbReference>
<name>A0AAN5HZC8_9BILA</name>
<comment type="catalytic activity">
    <reaction evidence="9">
        <text>L-threonyl-[protein] + ATP = O-phospho-L-threonyl-[protein] + ADP + H(+)</text>
        <dbReference type="Rhea" id="RHEA:46608"/>
        <dbReference type="Rhea" id="RHEA-COMP:11060"/>
        <dbReference type="Rhea" id="RHEA-COMP:11605"/>
        <dbReference type="ChEBI" id="CHEBI:15378"/>
        <dbReference type="ChEBI" id="CHEBI:30013"/>
        <dbReference type="ChEBI" id="CHEBI:30616"/>
        <dbReference type="ChEBI" id="CHEBI:61977"/>
        <dbReference type="ChEBI" id="CHEBI:456216"/>
        <dbReference type="EC" id="2.7.11.1"/>
    </reaction>
</comment>
<dbReference type="PROSITE" id="PS00107">
    <property type="entry name" value="PROTEIN_KINASE_ATP"/>
    <property type="match status" value="1"/>
</dbReference>
<keyword evidence="4" id="KW-0597">Phosphoprotein</keyword>
<accession>A0AAN5HZC8</accession>
<keyword evidence="13" id="KW-0472">Membrane</keyword>
<dbReference type="PROSITE" id="PS00108">
    <property type="entry name" value="PROTEIN_KINASE_ST"/>
    <property type="match status" value="1"/>
</dbReference>
<comment type="similarity">
    <text evidence="1">Belongs to the protein kinase superfamily. CAMK Ser/Thr protein kinase family.</text>
</comment>
<dbReference type="InterPro" id="IPR008271">
    <property type="entry name" value="Ser/Thr_kinase_AS"/>
</dbReference>
<dbReference type="Pfam" id="PF00069">
    <property type="entry name" value="Pkinase"/>
    <property type="match status" value="1"/>
</dbReference>
<dbReference type="Gene3D" id="1.10.510.10">
    <property type="entry name" value="Transferase(Phosphotransferase) domain 1"/>
    <property type="match status" value="1"/>
</dbReference>
<feature type="domain" description="Protein kinase" evidence="14">
    <location>
        <begin position="76"/>
        <end position="339"/>
    </location>
</feature>
<evidence type="ECO:0000256" key="11">
    <source>
        <dbReference type="PROSITE-ProRule" id="PRU10141"/>
    </source>
</evidence>
<evidence type="ECO:0000259" key="14">
    <source>
        <dbReference type="PROSITE" id="PS50011"/>
    </source>
</evidence>
<gene>
    <name evidence="15" type="ORF">PMAYCL1PPCAC_16499</name>
</gene>
<evidence type="ECO:0000313" key="16">
    <source>
        <dbReference type="Proteomes" id="UP001328107"/>
    </source>
</evidence>
<evidence type="ECO:0000256" key="10">
    <source>
        <dbReference type="ARBA" id="ARBA00048679"/>
    </source>
</evidence>
<comment type="caution">
    <text evidence="15">The sequence shown here is derived from an EMBL/GenBank/DDBJ whole genome shotgun (WGS) entry which is preliminary data.</text>
</comment>
<evidence type="ECO:0000313" key="15">
    <source>
        <dbReference type="EMBL" id="GMR46304.1"/>
    </source>
</evidence>
<dbReference type="Gene3D" id="3.30.200.20">
    <property type="entry name" value="Phosphorylase Kinase, domain 1"/>
    <property type="match status" value="1"/>
</dbReference>
<sequence>MLPTGEELEDRGYGSADSSASPFRFAHSMEVKRKLSIVSMPEEEMHSDDEEDECCAQAGRSIDLPLSKDPITDHYRVSQEILGEGESGKVVAVSRISDGEKFALKVLRDCPKARRELEIHWLAHTHENIVTIVDMYENDFEGSPSLLLVVEYLKGGDLLSRFEKQGSRGYTEKEVFNVMRQIGSAVQYLHDQGIAHRDIKLENILCSSTEADCVYKLGDFGFAKRPERNALMQSPCCTPYYVSPEVLRRERYDKSVDMWALGVVMYILLCGYPPFYSMSGRKNSFGMRTRISQGTYAFPHEEWDAISDETKEIVKSLLKTVPAERLTIHDLMSSIDEVSSAYSVAEAVPEKKSGPVDLFLSVRLPREGINAPRLHSIQEEIGEPRCSPLLARRRAATMSIKQPIV</sequence>
<dbReference type="GO" id="GO:0019901">
    <property type="term" value="F:protein kinase binding"/>
    <property type="evidence" value="ECO:0007669"/>
    <property type="project" value="UniProtKB-ARBA"/>
</dbReference>
<proteinExistence type="inferred from homology"/>
<evidence type="ECO:0000256" key="8">
    <source>
        <dbReference type="ARBA" id="ARBA00022840"/>
    </source>
</evidence>
<organism evidence="15 16">
    <name type="scientific">Pristionchus mayeri</name>
    <dbReference type="NCBI Taxonomy" id="1317129"/>
    <lineage>
        <taxon>Eukaryota</taxon>
        <taxon>Metazoa</taxon>
        <taxon>Ecdysozoa</taxon>
        <taxon>Nematoda</taxon>
        <taxon>Chromadorea</taxon>
        <taxon>Rhabditida</taxon>
        <taxon>Rhabditina</taxon>
        <taxon>Diplogasteromorpha</taxon>
        <taxon>Diplogasteroidea</taxon>
        <taxon>Neodiplogasteridae</taxon>
        <taxon>Pristionchus</taxon>
    </lineage>
</organism>
<dbReference type="Proteomes" id="UP001328107">
    <property type="component" value="Unassembled WGS sequence"/>
</dbReference>
<comment type="catalytic activity">
    <reaction evidence="10">
        <text>L-seryl-[protein] + ATP = O-phospho-L-seryl-[protein] + ADP + H(+)</text>
        <dbReference type="Rhea" id="RHEA:17989"/>
        <dbReference type="Rhea" id="RHEA-COMP:9863"/>
        <dbReference type="Rhea" id="RHEA-COMP:11604"/>
        <dbReference type="ChEBI" id="CHEBI:15378"/>
        <dbReference type="ChEBI" id="CHEBI:29999"/>
        <dbReference type="ChEBI" id="CHEBI:30616"/>
        <dbReference type="ChEBI" id="CHEBI:83421"/>
        <dbReference type="ChEBI" id="CHEBI:456216"/>
        <dbReference type="EC" id="2.7.11.1"/>
    </reaction>
</comment>
<keyword evidence="16" id="KW-1185">Reference proteome</keyword>
<dbReference type="PANTHER" id="PTHR24347">
    <property type="entry name" value="SERINE/THREONINE-PROTEIN KINASE"/>
    <property type="match status" value="1"/>
</dbReference>
<evidence type="ECO:0000256" key="1">
    <source>
        <dbReference type="ARBA" id="ARBA00006692"/>
    </source>
</evidence>
<dbReference type="EMBL" id="BTRK01000004">
    <property type="protein sequence ID" value="GMR46304.1"/>
    <property type="molecule type" value="Genomic_DNA"/>
</dbReference>
<dbReference type="InterPro" id="IPR017441">
    <property type="entry name" value="Protein_kinase_ATP_BS"/>
</dbReference>
<keyword evidence="13" id="KW-0812">Transmembrane</keyword>